<sequence>MIADLYRPGGSVLHRMPAGAKLLALAALGTMLFVLPNIWLSLSGLGPALASIALARLGWAFALRSVKSILPVVILVGGFQTWAAGWHEAAVFSARLAALLLIAGTVTATTRPSDMADTITTLVTPLRVFGVDPARVGLAFGLAIRFVPVLASVAADIREAQSARGLDRSIFALAVPLVVRTLKMADEVAEAIDARS</sequence>
<comment type="similarity">
    <text evidence="2">Belongs to the CbiQ family.</text>
</comment>
<organism evidence="7 8">
    <name type="scientific">Aureimonas ureilytica</name>
    <dbReference type="NCBI Taxonomy" id="401562"/>
    <lineage>
        <taxon>Bacteria</taxon>
        <taxon>Pseudomonadati</taxon>
        <taxon>Pseudomonadota</taxon>
        <taxon>Alphaproteobacteria</taxon>
        <taxon>Hyphomicrobiales</taxon>
        <taxon>Aurantimonadaceae</taxon>
        <taxon>Aureimonas</taxon>
    </lineage>
</organism>
<dbReference type="EMBL" id="LDPZ01000066">
    <property type="protein sequence ID" value="KTQ85133.1"/>
    <property type="molecule type" value="Genomic_DNA"/>
</dbReference>
<evidence type="ECO:0000256" key="6">
    <source>
        <dbReference type="SAM" id="Phobius"/>
    </source>
</evidence>
<evidence type="ECO:0000256" key="5">
    <source>
        <dbReference type="ARBA" id="ARBA00023136"/>
    </source>
</evidence>
<evidence type="ECO:0000313" key="8">
    <source>
        <dbReference type="Proteomes" id="UP000078272"/>
    </source>
</evidence>
<name>A0A175R2J2_9HYPH</name>
<dbReference type="PANTHER" id="PTHR33514:SF13">
    <property type="entry name" value="PROTEIN ABCI12, CHLOROPLASTIC"/>
    <property type="match status" value="1"/>
</dbReference>
<dbReference type="Proteomes" id="UP000078272">
    <property type="component" value="Unassembled WGS sequence"/>
</dbReference>
<comment type="subcellular location">
    <subcellularLocation>
        <location evidence="1">Membrane</location>
        <topology evidence="1">Multi-pass membrane protein</topology>
    </subcellularLocation>
</comment>
<reference evidence="7 8" key="1">
    <citation type="journal article" date="2016" name="Front. Microbiol.">
        <title>Genomic Resource of Rice Seed Associated Bacteria.</title>
        <authorList>
            <person name="Midha S."/>
            <person name="Bansal K."/>
            <person name="Sharma S."/>
            <person name="Kumar N."/>
            <person name="Patil P.P."/>
            <person name="Chaudhry V."/>
            <person name="Patil P.B."/>
        </authorList>
    </citation>
    <scope>NUCLEOTIDE SEQUENCE [LARGE SCALE GENOMIC DNA]</scope>
    <source>
        <strain evidence="7 8">NS226</strain>
    </source>
</reference>
<accession>A0A175R2J2</accession>
<keyword evidence="3 6" id="KW-0812">Transmembrane</keyword>
<dbReference type="InterPro" id="IPR003339">
    <property type="entry name" value="ABC/ECF_trnsptr_transmembrane"/>
</dbReference>
<evidence type="ECO:0000256" key="1">
    <source>
        <dbReference type="ARBA" id="ARBA00004141"/>
    </source>
</evidence>
<dbReference type="PANTHER" id="PTHR33514">
    <property type="entry name" value="PROTEIN ABCI12, CHLOROPLASTIC"/>
    <property type="match status" value="1"/>
</dbReference>
<keyword evidence="5 6" id="KW-0472">Membrane</keyword>
<proteinExistence type="inferred from homology"/>
<gene>
    <name evidence="7" type="ORF">NS226_20730</name>
</gene>
<comment type="caution">
    <text evidence="7">The sequence shown here is derived from an EMBL/GenBank/DDBJ whole genome shotgun (WGS) entry which is preliminary data.</text>
</comment>
<feature type="transmembrane region" description="Helical" evidence="6">
    <location>
        <begin position="20"/>
        <end position="39"/>
    </location>
</feature>
<dbReference type="Pfam" id="PF02361">
    <property type="entry name" value="CbiQ"/>
    <property type="match status" value="1"/>
</dbReference>
<feature type="transmembrane region" description="Helical" evidence="6">
    <location>
        <begin position="92"/>
        <end position="110"/>
    </location>
</feature>
<dbReference type="STRING" id="401562.NS365_08410"/>
<evidence type="ECO:0000256" key="3">
    <source>
        <dbReference type="ARBA" id="ARBA00022692"/>
    </source>
</evidence>
<dbReference type="OrthoDB" id="5868344at2"/>
<evidence type="ECO:0000256" key="2">
    <source>
        <dbReference type="ARBA" id="ARBA00008564"/>
    </source>
</evidence>
<dbReference type="AlphaFoldDB" id="A0A175R2J2"/>
<dbReference type="PATRIC" id="fig|401562.3.peg.4580"/>
<evidence type="ECO:0000313" key="7">
    <source>
        <dbReference type="EMBL" id="KTQ85133.1"/>
    </source>
</evidence>
<evidence type="ECO:0000256" key="4">
    <source>
        <dbReference type="ARBA" id="ARBA00022989"/>
    </source>
</evidence>
<dbReference type="RefSeq" id="WP_058636580.1">
    <property type="nucleotide sequence ID" value="NZ_LDPZ01000066.1"/>
</dbReference>
<keyword evidence="4 6" id="KW-1133">Transmembrane helix</keyword>
<dbReference type="GO" id="GO:0005886">
    <property type="term" value="C:plasma membrane"/>
    <property type="evidence" value="ECO:0007669"/>
    <property type="project" value="TreeGrafter"/>
</dbReference>
<evidence type="ECO:0008006" key="9">
    <source>
        <dbReference type="Google" id="ProtNLM"/>
    </source>
</evidence>
<dbReference type="CDD" id="cd16914">
    <property type="entry name" value="EcfT"/>
    <property type="match status" value="1"/>
</dbReference>
<protein>
    <recommendedName>
        <fullName evidence="9">Cobalt ABC transporter permease</fullName>
    </recommendedName>
</protein>